<dbReference type="EMBL" id="UZAG01005233">
    <property type="protein sequence ID" value="VDO17603.1"/>
    <property type="molecule type" value="Genomic_DNA"/>
</dbReference>
<name>A0A0R3QHA8_9BILA</name>
<reference evidence="3" key="1">
    <citation type="submission" date="2017-02" db="UniProtKB">
        <authorList>
            <consortium name="WormBaseParasite"/>
        </authorList>
    </citation>
    <scope>IDENTIFICATION</scope>
</reference>
<evidence type="ECO:0000313" key="2">
    <source>
        <dbReference type="Proteomes" id="UP000280834"/>
    </source>
</evidence>
<dbReference type="AlphaFoldDB" id="A0A0R3QHA8"/>
<sequence length="56" mass="6077">MCMCNFAKIAGSWERRLCCNIRLALKRGPVIAAVKNLPSLLISPTASIVHSRLPVG</sequence>
<evidence type="ECO:0000313" key="1">
    <source>
        <dbReference type="EMBL" id="VDO17603.1"/>
    </source>
</evidence>
<organism evidence="3">
    <name type="scientific">Brugia timori</name>
    <dbReference type="NCBI Taxonomy" id="42155"/>
    <lineage>
        <taxon>Eukaryota</taxon>
        <taxon>Metazoa</taxon>
        <taxon>Ecdysozoa</taxon>
        <taxon>Nematoda</taxon>
        <taxon>Chromadorea</taxon>
        <taxon>Rhabditida</taxon>
        <taxon>Spirurina</taxon>
        <taxon>Spiruromorpha</taxon>
        <taxon>Filarioidea</taxon>
        <taxon>Onchocercidae</taxon>
        <taxon>Brugia</taxon>
    </lineage>
</organism>
<keyword evidence="2" id="KW-1185">Reference proteome</keyword>
<reference evidence="1 2" key="2">
    <citation type="submission" date="2018-11" db="EMBL/GenBank/DDBJ databases">
        <authorList>
            <consortium name="Pathogen Informatics"/>
        </authorList>
    </citation>
    <scope>NUCLEOTIDE SEQUENCE [LARGE SCALE GENOMIC DNA]</scope>
</reference>
<dbReference type="Proteomes" id="UP000280834">
    <property type="component" value="Unassembled WGS sequence"/>
</dbReference>
<evidence type="ECO:0000313" key="3">
    <source>
        <dbReference type="WBParaSite" id="BTMF_0000577301-mRNA-1"/>
    </source>
</evidence>
<proteinExistence type="predicted"/>
<dbReference type="WBParaSite" id="BTMF_0000577301-mRNA-1">
    <property type="protein sequence ID" value="BTMF_0000577301-mRNA-1"/>
    <property type="gene ID" value="BTMF_0000577301"/>
</dbReference>
<accession>A0A0R3QHA8</accession>
<gene>
    <name evidence="1" type="ORF">BTMF_LOCUS5041</name>
</gene>
<protein>
    <submittedName>
        <fullName evidence="3">Integrase</fullName>
    </submittedName>
</protein>